<sequence length="102" mass="11233">MVFCQVHVKKEYGGVKNGSDDIGSSTMPQRQQILGEITLEEFLVRAGVVREDTQFAGKPSNIGHGGFLYTKDNPDFGVGYQHTSTNVVFTDSKLNFACPIYV</sequence>
<proteinExistence type="predicted"/>
<dbReference type="EMBL" id="JBFOLK010000013">
    <property type="protein sequence ID" value="KAL2466501.1"/>
    <property type="molecule type" value="Genomic_DNA"/>
</dbReference>
<keyword evidence="2" id="KW-1185">Reference proteome</keyword>
<accession>A0ABD1PRF6</accession>
<comment type="caution">
    <text evidence="1">The sequence shown here is derived from an EMBL/GenBank/DDBJ whole genome shotgun (WGS) entry which is preliminary data.</text>
</comment>
<protein>
    <submittedName>
        <fullName evidence="1">ABSCISIC ACID-INSENSITIVE 5-like protein 6</fullName>
    </submittedName>
</protein>
<gene>
    <name evidence="1" type="ORF">Adt_42352</name>
</gene>
<reference evidence="2" key="1">
    <citation type="submission" date="2024-07" db="EMBL/GenBank/DDBJ databases">
        <title>Two chromosome-level genome assemblies of Korean endemic species Abeliophyllum distichum and Forsythia ovata (Oleaceae).</title>
        <authorList>
            <person name="Jang H."/>
        </authorList>
    </citation>
    <scope>NUCLEOTIDE SEQUENCE [LARGE SCALE GENOMIC DNA]</scope>
</reference>
<dbReference type="AlphaFoldDB" id="A0ABD1PRF6"/>
<evidence type="ECO:0000313" key="2">
    <source>
        <dbReference type="Proteomes" id="UP001604336"/>
    </source>
</evidence>
<organism evidence="1 2">
    <name type="scientific">Abeliophyllum distichum</name>
    <dbReference type="NCBI Taxonomy" id="126358"/>
    <lineage>
        <taxon>Eukaryota</taxon>
        <taxon>Viridiplantae</taxon>
        <taxon>Streptophyta</taxon>
        <taxon>Embryophyta</taxon>
        <taxon>Tracheophyta</taxon>
        <taxon>Spermatophyta</taxon>
        <taxon>Magnoliopsida</taxon>
        <taxon>eudicotyledons</taxon>
        <taxon>Gunneridae</taxon>
        <taxon>Pentapetalae</taxon>
        <taxon>asterids</taxon>
        <taxon>lamiids</taxon>
        <taxon>Lamiales</taxon>
        <taxon>Oleaceae</taxon>
        <taxon>Forsythieae</taxon>
        <taxon>Abeliophyllum</taxon>
    </lineage>
</organism>
<dbReference type="Proteomes" id="UP001604336">
    <property type="component" value="Unassembled WGS sequence"/>
</dbReference>
<evidence type="ECO:0000313" key="1">
    <source>
        <dbReference type="EMBL" id="KAL2466501.1"/>
    </source>
</evidence>
<name>A0ABD1PRF6_9LAMI</name>